<keyword evidence="1" id="KW-0732">Signal</keyword>
<dbReference type="EMBL" id="JBFXLT010000005">
    <property type="protein sequence ID" value="KAL2821164.1"/>
    <property type="molecule type" value="Genomic_DNA"/>
</dbReference>
<comment type="caution">
    <text evidence="2">The sequence shown here is derived from an EMBL/GenBank/DDBJ whole genome shotgun (WGS) entry which is preliminary data.</text>
</comment>
<dbReference type="Proteomes" id="UP001610334">
    <property type="component" value="Unassembled WGS sequence"/>
</dbReference>
<proteinExistence type="predicted"/>
<accession>A0ABR4I096</accession>
<name>A0ABR4I096_9EURO</name>
<feature type="chain" id="PRO_5046972591" evidence="1">
    <location>
        <begin position="19"/>
        <end position="127"/>
    </location>
</feature>
<evidence type="ECO:0000313" key="2">
    <source>
        <dbReference type="EMBL" id="KAL2821164.1"/>
    </source>
</evidence>
<keyword evidence="3" id="KW-1185">Reference proteome</keyword>
<gene>
    <name evidence="2" type="ORF">BJX63DRAFT_379527</name>
</gene>
<organism evidence="2 3">
    <name type="scientific">Aspergillus granulosus</name>
    <dbReference type="NCBI Taxonomy" id="176169"/>
    <lineage>
        <taxon>Eukaryota</taxon>
        <taxon>Fungi</taxon>
        <taxon>Dikarya</taxon>
        <taxon>Ascomycota</taxon>
        <taxon>Pezizomycotina</taxon>
        <taxon>Eurotiomycetes</taxon>
        <taxon>Eurotiomycetidae</taxon>
        <taxon>Eurotiales</taxon>
        <taxon>Aspergillaceae</taxon>
        <taxon>Aspergillus</taxon>
        <taxon>Aspergillus subgen. Nidulantes</taxon>
    </lineage>
</organism>
<evidence type="ECO:0000313" key="3">
    <source>
        <dbReference type="Proteomes" id="UP001610334"/>
    </source>
</evidence>
<evidence type="ECO:0000256" key="1">
    <source>
        <dbReference type="SAM" id="SignalP"/>
    </source>
</evidence>
<reference evidence="2 3" key="1">
    <citation type="submission" date="2024-07" db="EMBL/GenBank/DDBJ databases">
        <title>Section-level genome sequencing and comparative genomics of Aspergillus sections Usti and Cavernicolus.</title>
        <authorList>
            <consortium name="Lawrence Berkeley National Laboratory"/>
            <person name="Nybo J.L."/>
            <person name="Vesth T.C."/>
            <person name="Theobald S."/>
            <person name="Frisvad J.C."/>
            <person name="Larsen T.O."/>
            <person name="Kjaerboelling I."/>
            <person name="Rothschild-Mancinelli K."/>
            <person name="Lyhne E.K."/>
            <person name="Kogle M.E."/>
            <person name="Barry K."/>
            <person name="Clum A."/>
            <person name="Na H."/>
            <person name="Ledsgaard L."/>
            <person name="Lin J."/>
            <person name="Lipzen A."/>
            <person name="Kuo A."/>
            <person name="Riley R."/>
            <person name="Mondo S."/>
            <person name="Labutti K."/>
            <person name="Haridas S."/>
            <person name="Pangalinan J."/>
            <person name="Salamov A.A."/>
            <person name="Simmons B.A."/>
            <person name="Magnuson J.K."/>
            <person name="Chen J."/>
            <person name="Drula E."/>
            <person name="Henrissat B."/>
            <person name="Wiebenga A."/>
            <person name="Lubbers R.J."/>
            <person name="Gomes A.C."/>
            <person name="Makela M.R."/>
            <person name="Stajich J."/>
            <person name="Grigoriev I.V."/>
            <person name="Mortensen U.H."/>
            <person name="De Vries R.P."/>
            <person name="Baker S.E."/>
            <person name="Andersen M.R."/>
        </authorList>
    </citation>
    <scope>NUCLEOTIDE SEQUENCE [LARGE SCALE GENOMIC DNA]</scope>
    <source>
        <strain evidence="2 3">CBS 588.65</strain>
    </source>
</reference>
<feature type="signal peptide" evidence="1">
    <location>
        <begin position="1"/>
        <end position="18"/>
    </location>
</feature>
<protein>
    <submittedName>
        <fullName evidence="2">Uncharacterized protein</fullName>
    </submittedName>
</protein>
<sequence length="127" mass="13379">MLSHTAIAFGLFFSSITAAVIPNQSARVTIALSNDQSGAYSTRYVAADGVTRRIYDLFRQTSVGSSGSVLASSTQLTAFPQSISCIIRNNGVTIATLTAQRTYADLDGNPNSLSVVNLNRAVLTCNA</sequence>